<organism evidence="12 13">
    <name type="scientific">Euplotes crassus</name>
    <dbReference type="NCBI Taxonomy" id="5936"/>
    <lineage>
        <taxon>Eukaryota</taxon>
        <taxon>Sar</taxon>
        <taxon>Alveolata</taxon>
        <taxon>Ciliophora</taxon>
        <taxon>Intramacronucleata</taxon>
        <taxon>Spirotrichea</taxon>
        <taxon>Hypotrichia</taxon>
        <taxon>Euplotida</taxon>
        <taxon>Euplotidae</taxon>
        <taxon>Moneuplotes</taxon>
    </lineage>
</organism>
<dbReference type="InterPro" id="IPR050576">
    <property type="entry name" value="Cilia_flagella_integrity"/>
</dbReference>
<keyword evidence="4" id="KW-0677">Repeat</keyword>
<dbReference type="EMBL" id="CAMPGE010005325">
    <property type="protein sequence ID" value="CAI2364176.1"/>
    <property type="molecule type" value="Genomic_DNA"/>
</dbReference>
<dbReference type="SUPFAM" id="SSF52075">
    <property type="entry name" value="Outer arm dynein light chain 1"/>
    <property type="match status" value="1"/>
</dbReference>
<dbReference type="SMART" id="SM00365">
    <property type="entry name" value="LRR_SD22"/>
    <property type="match status" value="4"/>
</dbReference>
<keyword evidence="9" id="KW-0966">Cell projection</keyword>
<sequence length="567" mass="66887">MEQAIINDYNDPEDIKKSKKWEKTKRGNITTQIKTRSKVQGKESVRPTVINSALISEYFKEYNKENRIFDKDKTPLWDFTHLALSYKNIIDIDNLKGMEKLRKLQIDNNIIYKIQNLDHLVNLEWLDLSFNQIEKIEGLNSLTKLTDLSLYNNHIVEVGGLGKLLELNVLSLGQNRIKSYENVISYLREIPNKLEVLTLEGNPCIKKDLKEEYQLYAYAYLDKLQYLDYQIIKQEIRNTALEKHREDIDERDNQKEADKNVVATPSLMSKEDRQQLIEAHILIANNIFKHNLAEDEIMQKFTVLPNYQDIMQQIEDEVREKIEEFIKDALKSHQEKTEKIAYWTEILKEGETKAELKSIDLINGFKAKHKKEYGGMNWDQSTNKQLFGYREWMNINLDELEDKLMLVEMKLVESLGLANAEFSKDVDNINNEMATKITKFTDNVQDLSNQFQTDLKDHAFKLNEEVTKDDDNPTYQDISDDTELLQLIYDRDALAQYFEQCKENQDNKISEKNNIMRSDINNDWKNVKQKLTDDQHDRNRNIILEIINFKKDKKKEVEELLETYLEG</sequence>
<name>A0AAD1U8Q6_EUPCR</name>
<dbReference type="InterPro" id="IPR032675">
    <property type="entry name" value="LRR_dom_sf"/>
</dbReference>
<dbReference type="Proteomes" id="UP001295684">
    <property type="component" value="Unassembled WGS sequence"/>
</dbReference>
<comment type="similarity">
    <text evidence="10">Belongs to the DRC3 family.</text>
</comment>
<keyword evidence="6" id="KW-0175">Coiled coil</keyword>
<dbReference type="AlphaFoldDB" id="A0AAD1U8Q6"/>
<accession>A0AAD1U8Q6</accession>
<evidence type="ECO:0000256" key="8">
    <source>
        <dbReference type="ARBA" id="ARBA00023212"/>
    </source>
</evidence>
<keyword evidence="2" id="KW-0963">Cytoplasm</keyword>
<dbReference type="InterPro" id="IPR001611">
    <property type="entry name" value="Leu-rich_rpt"/>
</dbReference>
<evidence type="ECO:0000256" key="4">
    <source>
        <dbReference type="ARBA" id="ARBA00022737"/>
    </source>
</evidence>
<gene>
    <name evidence="12" type="ORF">ECRASSUSDP1_LOCUS5519</name>
</gene>
<evidence type="ECO:0000256" key="3">
    <source>
        <dbReference type="ARBA" id="ARBA00022614"/>
    </source>
</evidence>
<evidence type="ECO:0000256" key="6">
    <source>
        <dbReference type="ARBA" id="ARBA00023054"/>
    </source>
</evidence>
<dbReference type="PANTHER" id="PTHR45973">
    <property type="entry name" value="PROTEIN PHOSPHATASE 1 REGULATORY SUBUNIT SDS22-RELATED"/>
    <property type="match status" value="1"/>
</dbReference>
<evidence type="ECO:0000256" key="5">
    <source>
        <dbReference type="ARBA" id="ARBA00022846"/>
    </source>
</evidence>
<protein>
    <recommendedName>
        <fullName evidence="11">Dynein regulatory complex subunit 3</fullName>
    </recommendedName>
</protein>
<reference evidence="12" key="1">
    <citation type="submission" date="2023-07" db="EMBL/GenBank/DDBJ databases">
        <authorList>
            <consortium name="AG Swart"/>
            <person name="Singh M."/>
            <person name="Singh A."/>
            <person name="Seah K."/>
            <person name="Emmerich C."/>
        </authorList>
    </citation>
    <scope>NUCLEOTIDE SEQUENCE</scope>
    <source>
        <strain evidence="12">DP1</strain>
    </source>
</reference>
<keyword evidence="7" id="KW-0969">Cilium</keyword>
<keyword evidence="8" id="KW-0206">Cytoskeleton</keyword>
<evidence type="ECO:0000256" key="2">
    <source>
        <dbReference type="ARBA" id="ARBA00022490"/>
    </source>
</evidence>
<dbReference type="Gene3D" id="3.80.10.10">
    <property type="entry name" value="Ribonuclease Inhibitor"/>
    <property type="match status" value="1"/>
</dbReference>
<keyword evidence="5" id="KW-0282">Flagellum</keyword>
<evidence type="ECO:0000256" key="1">
    <source>
        <dbReference type="ARBA" id="ARBA00004611"/>
    </source>
</evidence>
<comment type="subcellular location">
    <subcellularLocation>
        <location evidence="1">Cytoplasm</location>
        <location evidence="1">Cytoskeleton</location>
        <location evidence="1">Flagellum axoneme</location>
    </subcellularLocation>
</comment>
<dbReference type="PANTHER" id="PTHR45973:SF12">
    <property type="entry name" value="DYNEIN REGULATORY COMPLEX SUBUNIT 3"/>
    <property type="match status" value="1"/>
</dbReference>
<dbReference type="Pfam" id="PF14580">
    <property type="entry name" value="LRR_9"/>
    <property type="match status" value="1"/>
</dbReference>
<evidence type="ECO:0000256" key="9">
    <source>
        <dbReference type="ARBA" id="ARBA00023273"/>
    </source>
</evidence>
<evidence type="ECO:0000256" key="11">
    <source>
        <dbReference type="ARBA" id="ARBA00040950"/>
    </source>
</evidence>
<dbReference type="GO" id="GO:0005929">
    <property type="term" value="C:cilium"/>
    <property type="evidence" value="ECO:0007669"/>
    <property type="project" value="TreeGrafter"/>
</dbReference>
<keyword evidence="3" id="KW-0433">Leucine-rich repeat</keyword>
<evidence type="ECO:0000256" key="10">
    <source>
        <dbReference type="ARBA" id="ARBA00038378"/>
    </source>
</evidence>
<proteinExistence type="inferred from homology"/>
<evidence type="ECO:0000313" key="12">
    <source>
        <dbReference type="EMBL" id="CAI2364176.1"/>
    </source>
</evidence>
<dbReference type="PROSITE" id="PS51450">
    <property type="entry name" value="LRR"/>
    <property type="match status" value="3"/>
</dbReference>
<evidence type="ECO:0000256" key="7">
    <source>
        <dbReference type="ARBA" id="ARBA00023069"/>
    </source>
</evidence>
<keyword evidence="13" id="KW-1185">Reference proteome</keyword>
<evidence type="ECO:0000313" key="13">
    <source>
        <dbReference type="Proteomes" id="UP001295684"/>
    </source>
</evidence>
<comment type="caution">
    <text evidence="12">The sequence shown here is derived from an EMBL/GenBank/DDBJ whole genome shotgun (WGS) entry which is preliminary data.</text>
</comment>